<evidence type="ECO:0000256" key="9">
    <source>
        <dbReference type="ARBA" id="ARBA00023157"/>
    </source>
</evidence>
<dbReference type="InterPro" id="IPR013783">
    <property type="entry name" value="Ig-like_fold"/>
</dbReference>
<dbReference type="Gene3D" id="2.60.40.10">
    <property type="entry name" value="Immunoglobulins"/>
    <property type="match status" value="1"/>
</dbReference>
<evidence type="ECO:0000256" key="7">
    <source>
        <dbReference type="ARBA" id="ARBA00023130"/>
    </source>
</evidence>
<evidence type="ECO:0000313" key="13">
    <source>
        <dbReference type="Ensembl" id="ENSDCDP00010023634.1"/>
    </source>
</evidence>
<comment type="subcellular location">
    <subcellularLocation>
        <location evidence="1">Cell membrane</location>
    </subcellularLocation>
    <subcellularLocation>
        <location evidence="2">Secreted</location>
    </subcellularLocation>
</comment>
<dbReference type="SUPFAM" id="SSF48726">
    <property type="entry name" value="Immunoglobulin"/>
    <property type="match status" value="1"/>
</dbReference>
<feature type="domain" description="Ig-like" evidence="12">
    <location>
        <begin position="46"/>
        <end position="138"/>
    </location>
</feature>
<accession>A0AAY4BRR5</accession>
<keyword evidence="11" id="KW-1280">Immunoglobulin</keyword>
<dbReference type="SMART" id="SM00409">
    <property type="entry name" value="IG"/>
    <property type="match status" value="1"/>
</dbReference>
<evidence type="ECO:0000256" key="8">
    <source>
        <dbReference type="ARBA" id="ARBA00023136"/>
    </source>
</evidence>
<keyword evidence="8" id="KW-0472">Membrane</keyword>
<reference evidence="13" key="2">
    <citation type="submission" date="2025-08" db="UniProtKB">
        <authorList>
            <consortium name="Ensembl"/>
        </authorList>
    </citation>
    <scope>IDENTIFICATION</scope>
</reference>
<dbReference type="InterPro" id="IPR007110">
    <property type="entry name" value="Ig-like_dom"/>
</dbReference>
<evidence type="ECO:0000313" key="14">
    <source>
        <dbReference type="Proteomes" id="UP000694580"/>
    </source>
</evidence>
<keyword evidence="6" id="KW-0391">Immunity</keyword>
<dbReference type="Pfam" id="PF07686">
    <property type="entry name" value="V-set"/>
    <property type="match status" value="1"/>
</dbReference>
<sequence>MLIKDLQYMMELWRRACFILIFQFFQGIICDEIRLDQTEPQIKRPGETFKISCKVSGFSMTSYYMHWIRQKPGKPLEWIGSINSGTRYYSEALKDQFIMTEDISLSTQYLQAKSLRAEDTAVYYCARSPTVTQETEVPNKNFLCSSEMTA</sequence>
<dbReference type="Ensembl" id="ENSDCDT00010028924.1">
    <property type="protein sequence ID" value="ENSDCDP00010023634.1"/>
    <property type="gene ID" value="ENSDCDG00010014688.1"/>
</dbReference>
<keyword evidence="4" id="KW-0964">Secreted</keyword>
<dbReference type="GO" id="GO:0005886">
    <property type="term" value="C:plasma membrane"/>
    <property type="evidence" value="ECO:0007669"/>
    <property type="project" value="UniProtKB-SubCell"/>
</dbReference>
<organism evidence="13 14">
    <name type="scientific">Denticeps clupeoides</name>
    <name type="common">denticle herring</name>
    <dbReference type="NCBI Taxonomy" id="299321"/>
    <lineage>
        <taxon>Eukaryota</taxon>
        <taxon>Metazoa</taxon>
        <taxon>Chordata</taxon>
        <taxon>Craniata</taxon>
        <taxon>Vertebrata</taxon>
        <taxon>Euteleostomi</taxon>
        <taxon>Actinopterygii</taxon>
        <taxon>Neopterygii</taxon>
        <taxon>Teleostei</taxon>
        <taxon>Clupei</taxon>
        <taxon>Clupeiformes</taxon>
        <taxon>Denticipitoidei</taxon>
        <taxon>Denticipitidae</taxon>
        <taxon>Denticeps</taxon>
    </lineage>
</organism>
<dbReference type="GO" id="GO:0002250">
    <property type="term" value="P:adaptive immune response"/>
    <property type="evidence" value="ECO:0007669"/>
    <property type="project" value="UniProtKB-KW"/>
</dbReference>
<dbReference type="InterPro" id="IPR013106">
    <property type="entry name" value="Ig_V-set"/>
</dbReference>
<dbReference type="SMART" id="SM00406">
    <property type="entry name" value="IGv"/>
    <property type="match status" value="1"/>
</dbReference>
<dbReference type="InterPro" id="IPR036179">
    <property type="entry name" value="Ig-like_dom_sf"/>
</dbReference>
<dbReference type="InterPro" id="IPR050199">
    <property type="entry name" value="IgHV"/>
</dbReference>
<name>A0AAY4BRR5_9TELE</name>
<keyword evidence="14" id="KW-1185">Reference proteome</keyword>
<reference evidence="13" key="3">
    <citation type="submission" date="2025-09" db="UniProtKB">
        <authorList>
            <consortium name="Ensembl"/>
        </authorList>
    </citation>
    <scope>IDENTIFICATION</scope>
</reference>
<keyword evidence="3" id="KW-1003">Cell membrane</keyword>
<evidence type="ECO:0000256" key="1">
    <source>
        <dbReference type="ARBA" id="ARBA00004236"/>
    </source>
</evidence>
<proteinExistence type="predicted"/>
<keyword evidence="9" id="KW-1015">Disulfide bond</keyword>
<evidence type="ECO:0000256" key="10">
    <source>
        <dbReference type="ARBA" id="ARBA00023319"/>
    </source>
</evidence>
<dbReference type="InterPro" id="IPR003599">
    <property type="entry name" value="Ig_sub"/>
</dbReference>
<evidence type="ECO:0000256" key="3">
    <source>
        <dbReference type="ARBA" id="ARBA00022475"/>
    </source>
</evidence>
<dbReference type="GO" id="GO:0019814">
    <property type="term" value="C:immunoglobulin complex"/>
    <property type="evidence" value="ECO:0007669"/>
    <property type="project" value="UniProtKB-KW"/>
</dbReference>
<evidence type="ECO:0000259" key="12">
    <source>
        <dbReference type="PROSITE" id="PS50835"/>
    </source>
</evidence>
<evidence type="ECO:0000256" key="11">
    <source>
        <dbReference type="ARBA" id="ARBA00043265"/>
    </source>
</evidence>
<dbReference type="AlphaFoldDB" id="A0AAY4BRR5"/>
<evidence type="ECO:0000256" key="2">
    <source>
        <dbReference type="ARBA" id="ARBA00004613"/>
    </source>
</evidence>
<dbReference type="GO" id="GO:0005576">
    <property type="term" value="C:extracellular region"/>
    <property type="evidence" value="ECO:0007669"/>
    <property type="project" value="UniProtKB-SubCell"/>
</dbReference>
<keyword evidence="10" id="KW-0393">Immunoglobulin domain</keyword>
<evidence type="ECO:0000256" key="4">
    <source>
        <dbReference type="ARBA" id="ARBA00022525"/>
    </source>
</evidence>
<dbReference type="FunFam" id="2.60.40.10:FF:001072">
    <property type="entry name" value="Immunoglobulin heavy variable V1-24"/>
    <property type="match status" value="1"/>
</dbReference>
<keyword evidence="7" id="KW-1064">Adaptive immunity</keyword>
<dbReference type="PROSITE" id="PS50835">
    <property type="entry name" value="IG_LIKE"/>
    <property type="match status" value="1"/>
</dbReference>
<protein>
    <recommendedName>
        <fullName evidence="12">Ig-like domain-containing protein</fullName>
    </recommendedName>
</protein>
<keyword evidence="5" id="KW-0732">Signal</keyword>
<evidence type="ECO:0000256" key="6">
    <source>
        <dbReference type="ARBA" id="ARBA00022859"/>
    </source>
</evidence>
<reference evidence="13 14" key="1">
    <citation type="submission" date="2020-06" db="EMBL/GenBank/DDBJ databases">
        <authorList>
            <consortium name="Wellcome Sanger Institute Data Sharing"/>
        </authorList>
    </citation>
    <scope>NUCLEOTIDE SEQUENCE [LARGE SCALE GENOMIC DNA]</scope>
</reference>
<dbReference type="GeneTree" id="ENSGT00940000163849"/>
<dbReference type="PANTHER" id="PTHR23266">
    <property type="entry name" value="IMMUNOGLOBULIN HEAVY CHAIN"/>
    <property type="match status" value="1"/>
</dbReference>
<dbReference type="Proteomes" id="UP000694580">
    <property type="component" value="Chromosome 7"/>
</dbReference>
<evidence type="ECO:0000256" key="5">
    <source>
        <dbReference type="ARBA" id="ARBA00022729"/>
    </source>
</evidence>